<dbReference type="InterPro" id="IPR050228">
    <property type="entry name" value="Carboxylesterase_BioH"/>
</dbReference>
<dbReference type="GO" id="GO:0016787">
    <property type="term" value="F:hydrolase activity"/>
    <property type="evidence" value="ECO:0007669"/>
    <property type="project" value="UniProtKB-KW"/>
</dbReference>
<dbReference type="SUPFAM" id="SSF53474">
    <property type="entry name" value="alpha/beta-Hydrolases"/>
    <property type="match status" value="1"/>
</dbReference>
<accession>A0A4S9BYK1</accession>
<name>A0A4S9BYK1_AURPU</name>
<organism evidence="2">
    <name type="scientific">Aureobasidium pullulans</name>
    <name type="common">Black yeast</name>
    <name type="synonym">Pullularia pullulans</name>
    <dbReference type="NCBI Taxonomy" id="5580"/>
    <lineage>
        <taxon>Eukaryota</taxon>
        <taxon>Fungi</taxon>
        <taxon>Dikarya</taxon>
        <taxon>Ascomycota</taxon>
        <taxon>Pezizomycotina</taxon>
        <taxon>Dothideomycetes</taxon>
        <taxon>Dothideomycetidae</taxon>
        <taxon>Dothideales</taxon>
        <taxon>Saccotheciaceae</taxon>
        <taxon>Aureobasidium</taxon>
    </lineage>
</organism>
<sequence>MPSALLLASFLCLFRALLVTSTQDDKEPLDVNEEVPYIRNYFYAGGRYVSDGSGGHVFQDQMYVERLTPPGGPRKQTPLAPVRREQYTSPMLSVNANADMLWQNFLNKPDGGRGWASLFIMQGFEIYIVDQTSRGRSAWRPGDGAPGLTTSSVEVIQQRFTAPQDYKLWPQAVNHTQWPGTGRMGDPIFDAFYSSNVQYVNNDTYQQTTMQASGADLLDHIASPAILIGHSQAGPQAILIADARPNLTEAIILLEPGGPPFRGGVFSNASARPWGLADVPLLYSPPVTDPVIDLTTQIMPATSDNLEGCVLQATSPPPKRLSNLAPKPILVVTAEASYHSVYDHCTVSYLRQAGCTRTDHLELGNAGVHGNGHMLFMEKNSRDVWVLLLEWIEWHLN</sequence>
<dbReference type="EMBL" id="QZAS01000081">
    <property type="protein sequence ID" value="THW99141.1"/>
    <property type="molecule type" value="Genomic_DNA"/>
</dbReference>
<keyword evidence="2" id="KW-0378">Hydrolase</keyword>
<dbReference type="PANTHER" id="PTHR43194:SF4">
    <property type="entry name" value="AB HYDROLASE-1 DOMAIN-CONTAINING PROTEIN"/>
    <property type="match status" value="1"/>
</dbReference>
<feature type="chain" id="PRO_5020746648" evidence="1">
    <location>
        <begin position="22"/>
        <end position="397"/>
    </location>
</feature>
<gene>
    <name evidence="2" type="ORF">D6D13_10303</name>
</gene>
<protein>
    <submittedName>
        <fullName evidence="2">Alpha/beta-hydrolase</fullName>
    </submittedName>
</protein>
<feature type="signal peptide" evidence="1">
    <location>
        <begin position="1"/>
        <end position="21"/>
    </location>
</feature>
<comment type="caution">
    <text evidence="2">The sequence shown here is derived from an EMBL/GenBank/DDBJ whole genome shotgun (WGS) entry which is preliminary data.</text>
</comment>
<evidence type="ECO:0000256" key="1">
    <source>
        <dbReference type="SAM" id="SignalP"/>
    </source>
</evidence>
<evidence type="ECO:0000313" key="2">
    <source>
        <dbReference type="EMBL" id="THW99141.1"/>
    </source>
</evidence>
<dbReference type="PANTHER" id="PTHR43194">
    <property type="entry name" value="HYDROLASE ALPHA/BETA FOLD FAMILY"/>
    <property type="match status" value="1"/>
</dbReference>
<proteinExistence type="predicted"/>
<reference evidence="2" key="1">
    <citation type="submission" date="2018-10" db="EMBL/GenBank/DDBJ databases">
        <title>Fifty Aureobasidium pullulans genomes reveal a recombining polyextremotolerant generalist.</title>
        <authorList>
            <person name="Gostincar C."/>
            <person name="Turk M."/>
            <person name="Zajc J."/>
            <person name="Gunde-Cimerman N."/>
        </authorList>
    </citation>
    <scope>NUCLEOTIDE SEQUENCE [LARGE SCALE GENOMIC DNA]</scope>
    <source>
        <strain evidence="2">EXF-10085</strain>
    </source>
</reference>
<dbReference type="Gene3D" id="3.40.50.1820">
    <property type="entry name" value="alpha/beta hydrolase"/>
    <property type="match status" value="1"/>
</dbReference>
<dbReference type="AlphaFoldDB" id="A0A4S9BYK1"/>
<dbReference type="CDD" id="cd12809">
    <property type="entry name" value="Esterase_713_like-2"/>
    <property type="match status" value="1"/>
</dbReference>
<dbReference type="InterPro" id="IPR029058">
    <property type="entry name" value="AB_hydrolase_fold"/>
</dbReference>
<keyword evidence="1" id="KW-0732">Signal</keyword>